<gene>
    <name evidence="2" type="ORF">Q764_09915</name>
</gene>
<comment type="caution">
    <text evidence="2">The sequence shown here is derived from an EMBL/GenBank/DDBJ whole genome shotgun (WGS) entry which is preliminary data.</text>
</comment>
<dbReference type="STRING" id="1121899.GCA_000430025_02118"/>
<feature type="transmembrane region" description="Helical" evidence="1">
    <location>
        <begin position="23"/>
        <end position="44"/>
    </location>
</feature>
<keyword evidence="1" id="KW-1133">Transmembrane helix</keyword>
<dbReference type="Proteomes" id="UP000030121">
    <property type="component" value="Unassembled WGS sequence"/>
</dbReference>
<keyword evidence="3" id="KW-1185">Reference proteome</keyword>
<evidence type="ECO:0000256" key="1">
    <source>
        <dbReference type="SAM" id="Phobius"/>
    </source>
</evidence>
<keyword evidence="1" id="KW-0812">Transmembrane</keyword>
<sequence>MILAGIDFLLLKRLLPNFNTNTLYHSIPTLFAFFGLSSLLVLFVQNKVYKKNPEQIGYVFLLLSSLKTVVAYVLVHPVLQDTNSVAKLEKINFFSVFVVFLSIDVVLTSRLLKNVGKKN</sequence>
<proteinExistence type="predicted"/>
<keyword evidence="1" id="KW-0472">Membrane</keyword>
<evidence type="ECO:0000313" key="2">
    <source>
        <dbReference type="EMBL" id="KGO89095.1"/>
    </source>
</evidence>
<protein>
    <submittedName>
        <fullName evidence="2">Uncharacterized protein</fullName>
    </submittedName>
</protein>
<dbReference type="eggNOG" id="ENOG5033BYD">
    <property type="taxonomic scope" value="Bacteria"/>
</dbReference>
<dbReference type="AlphaFoldDB" id="A0A0A2MLC9"/>
<reference evidence="2 3" key="1">
    <citation type="submission" date="2013-09" db="EMBL/GenBank/DDBJ databases">
        <authorList>
            <person name="Zeng Z."/>
            <person name="Chen C."/>
        </authorList>
    </citation>
    <scope>NUCLEOTIDE SEQUENCE [LARGE SCALE GENOMIC DNA]</scope>
    <source>
        <strain evidence="2 3">GH29-5</strain>
    </source>
</reference>
<name>A0A0A2MLC9_9FLAO</name>
<dbReference type="EMBL" id="JRLW01000012">
    <property type="protein sequence ID" value="KGO89095.1"/>
    <property type="molecule type" value="Genomic_DNA"/>
</dbReference>
<feature type="transmembrane region" description="Helical" evidence="1">
    <location>
        <begin position="56"/>
        <end position="79"/>
    </location>
</feature>
<organism evidence="2 3">
    <name type="scientific">Flavobacterium suncheonense GH29-5 = DSM 17707</name>
    <dbReference type="NCBI Taxonomy" id="1121899"/>
    <lineage>
        <taxon>Bacteria</taxon>
        <taxon>Pseudomonadati</taxon>
        <taxon>Bacteroidota</taxon>
        <taxon>Flavobacteriia</taxon>
        <taxon>Flavobacteriales</taxon>
        <taxon>Flavobacteriaceae</taxon>
        <taxon>Flavobacterium</taxon>
    </lineage>
</organism>
<evidence type="ECO:0000313" key="3">
    <source>
        <dbReference type="Proteomes" id="UP000030121"/>
    </source>
</evidence>
<feature type="transmembrane region" description="Helical" evidence="1">
    <location>
        <begin position="91"/>
        <end position="112"/>
    </location>
</feature>
<accession>A0A0A2MLC9</accession>